<reference evidence="2" key="1">
    <citation type="journal article" date="2006" name="Mol. Genet. Genomics">
        <title>A complete physical map of a wild beet (Beta procumbens) translocation in sugar beet.</title>
        <authorList>
            <person name="Schulte D."/>
            <person name="Cai D."/>
            <person name="Kleine M."/>
            <person name="Fan L."/>
            <person name="Wang S."/>
            <person name="Jung C."/>
        </authorList>
    </citation>
    <scope>NUCLEOTIDE SEQUENCE</scope>
</reference>
<feature type="region of interest" description="Disordered" evidence="1">
    <location>
        <begin position="127"/>
        <end position="150"/>
    </location>
</feature>
<name>Q20CE4_BETVU</name>
<organism evidence="2">
    <name type="scientific">Beta vulgaris</name>
    <name type="common">Sugar beet</name>
    <dbReference type="NCBI Taxonomy" id="161934"/>
    <lineage>
        <taxon>Eukaryota</taxon>
        <taxon>Viridiplantae</taxon>
        <taxon>Streptophyta</taxon>
        <taxon>Embryophyta</taxon>
        <taxon>Tracheophyta</taxon>
        <taxon>Spermatophyta</taxon>
        <taxon>Magnoliopsida</taxon>
        <taxon>eudicotyledons</taxon>
        <taxon>Gunneridae</taxon>
        <taxon>Pentapetalae</taxon>
        <taxon>Caryophyllales</taxon>
        <taxon>Chenopodiaceae</taxon>
        <taxon>Betoideae</taxon>
        <taxon>Beta</taxon>
    </lineage>
</organism>
<accession>Q20CE4</accession>
<proteinExistence type="predicted"/>
<protein>
    <submittedName>
        <fullName evidence="2">Fgenesh protein 30</fullName>
    </submittedName>
</protein>
<feature type="compositionally biased region" description="Polar residues" evidence="1">
    <location>
        <begin position="141"/>
        <end position="150"/>
    </location>
</feature>
<dbReference type="EMBL" id="DQ374045">
    <property type="protein sequence ID" value="ABD83281.1"/>
    <property type="molecule type" value="Genomic_DNA"/>
</dbReference>
<sequence>MISRTRLTARKSIRTPHQAPYLLRMRVRESIFAYIYRLHLTIKCYHLNEGRGYSDYLTPPKQVDVLIHTLSNNGPYAGIKSEYSDVLKNGRPNYERYTLKGKWCLTLSYLEKRMIYARAKWLDEQFPTDDDEPNHSGNEEIGSSCNSPYI</sequence>
<dbReference type="AlphaFoldDB" id="Q20CE4"/>
<evidence type="ECO:0000313" key="2">
    <source>
        <dbReference type="EMBL" id="ABD83281.1"/>
    </source>
</evidence>
<evidence type="ECO:0000256" key="1">
    <source>
        <dbReference type="SAM" id="MobiDB-lite"/>
    </source>
</evidence>